<comment type="caution">
    <text evidence="2">The sequence shown here is derived from an EMBL/GenBank/DDBJ whole genome shotgun (WGS) entry which is preliminary data.</text>
</comment>
<accession>A0ABP7WU09</accession>
<evidence type="ECO:0000313" key="3">
    <source>
        <dbReference type="Proteomes" id="UP001500683"/>
    </source>
</evidence>
<keyword evidence="1" id="KW-0812">Transmembrane</keyword>
<dbReference type="RefSeq" id="WP_344956277.1">
    <property type="nucleotide sequence ID" value="NZ_BAAAZG010000055.1"/>
</dbReference>
<protein>
    <submittedName>
        <fullName evidence="2">Uncharacterized protein</fullName>
    </submittedName>
</protein>
<proteinExistence type="predicted"/>
<evidence type="ECO:0000313" key="2">
    <source>
        <dbReference type="EMBL" id="GAA4096778.1"/>
    </source>
</evidence>
<name>A0ABP7WU09_9ACTN</name>
<feature type="transmembrane region" description="Helical" evidence="1">
    <location>
        <begin position="42"/>
        <end position="60"/>
    </location>
</feature>
<dbReference type="Proteomes" id="UP001500683">
    <property type="component" value="Unassembled WGS sequence"/>
</dbReference>
<dbReference type="EMBL" id="BAAAZG010000055">
    <property type="protein sequence ID" value="GAA4096778.1"/>
    <property type="molecule type" value="Genomic_DNA"/>
</dbReference>
<keyword evidence="1" id="KW-1133">Transmembrane helix</keyword>
<gene>
    <name evidence="2" type="ORF">GCM10022214_70730</name>
</gene>
<keyword evidence="3" id="KW-1185">Reference proteome</keyword>
<feature type="transmembrane region" description="Helical" evidence="1">
    <location>
        <begin position="6"/>
        <end position="30"/>
    </location>
</feature>
<evidence type="ECO:0000256" key="1">
    <source>
        <dbReference type="SAM" id="Phobius"/>
    </source>
</evidence>
<reference evidence="3" key="1">
    <citation type="journal article" date="2019" name="Int. J. Syst. Evol. Microbiol.">
        <title>The Global Catalogue of Microorganisms (GCM) 10K type strain sequencing project: providing services to taxonomists for standard genome sequencing and annotation.</title>
        <authorList>
            <consortium name="The Broad Institute Genomics Platform"/>
            <consortium name="The Broad Institute Genome Sequencing Center for Infectious Disease"/>
            <person name="Wu L."/>
            <person name="Ma J."/>
        </authorList>
    </citation>
    <scope>NUCLEOTIDE SEQUENCE [LARGE SCALE GENOMIC DNA]</scope>
    <source>
        <strain evidence="3">JCM 16702</strain>
    </source>
</reference>
<keyword evidence="1" id="KW-0472">Membrane</keyword>
<sequence>MEDSPAGRALVAICGALAVVIVVFAVFRMVNGIGRGRPGEAFRSLTFGLLIGGLLFNLNLTTSGVRAMGDIVGKVFESITTVSNSNNDN</sequence>
<organism evidence="2 3">
    <name type="scientific">Actinomadura miaoliensis</name>
    <dbReference type="NCBI Taxonomy" id="430685"/>
    <lineage>
        <taxon>Bacteria</taxon>
        <taxon>Bacillati</taxon>
        <taxon>Actinomycetota</taxon>
        <taxon>Actinomycetes</taxon>
        <taxon>Streptosporangiales</taxon>
        <taxon>Thermomonosporaceae</taxon>
        <taxon>Actinomadura</taxon>
    </lineage>
</organism>